<gene>
    <name evidence="1" type="ORF">BDV95DRAFT_573351</name>
</gene>
<dbReference type="PANTHER" id="PTHR37540">
    <property type="entry name" value="TRANSCRIPTION FACTOR (ACR-2), PUTATIVE-RELATED-RELATED"/>
    <property type="match status" value="1"/>
</dbReference>
<dbReference type="Proteomes" id="UP000481861">
    <property type="component" value="Unassembled WGS sequence"/>
</dbReference>
<dbReference type="InterPro" id="IPR021858">
    <property type="entry name" value="Fun_TF"/>
</dbReference>
<comment type="caution">
    <text evidence="1">The sequence shown here is derived from an EMBL/GenBank/DDBJ whole genome shotgun (WGS) entry which is preliminary data.</text>
</comment>
<reference evidence="1 2" key="1">
    <citation type="submission" date="2020-01" db="EMBL/GenBank/DDBJ databases">
        <authorList>
            <consortium name="DOE Joint Genome Institute"/>
            <person name="Haridas S."/>
            <person name="Albert R."/>
            <person name="Binder M."/>
            <person name="Bloem J."/>
            <person name="Labutti K."/>
            <person name="Salamov A."/>
            <person name="Andreopoulos B."/>
            <person name="Baker S.E."/>
            <person name="Barry K."/>
            <person name="Bills G."/>
            <person name="Bluhm B.H."/>
            <person name="Cannon C."/>
            <person name="Castanera R."/>
            <person name="Culley D.E."/>
            <person name="Daum C."/>
            <person name="Ezra D."/>
            <person name="Gonzalez J.B."/>
            <person name="Henrissat B."/>
            <person name="Kuo A."/>
            <person name="Liang C."/>
            <person name="Lipzen A."/>
            <person name="Lutzoni F."/>
            <person name="Magnuson J."/>
            <person name="Mondo S."/>
            <person name="Nolan M."/>
            <person name="Ohm R."/>
            <person name="Pangilinan J."/>
            <person name="Park H.-J.H."/>
            <person name="Ramirez L."/>
            <person name="Alfaro M."/>
            <person name="Sun H."/>
            <person name="Tritt A."/>
            <person name="Yoshinaga Y."/>
            <person name="Zwiers L.-H.L."/>
            <person name="Turgeon B.G."/>
            <person name="Goodwin S.B."/>
            <person name="Spatafora J.W."/>
            <person name="Crous P.W."/>
            <person name="Grigoriev I.V."/>
        </authorList>
    </citation>
    <scope>NUCLEOTIDE SEQUENCE [LARGE SCALE GENOMIC DNA]</scope>
    <source>
        <strain evidence="1 2">CBS 611.86</strain>
    </source>
</reference>
<dbReference type="OrthoDB" id="4159781at2759"/>
<keyword evidence="2" id="KW-1185">Reference proteome</keyword>
<evidence type="ECO:0000313" key="1">
    <source>
        <dbReference type="EMBL" id="KAF2871136.1"/>
    </source>
</evidence>
<dbReference type="EMBL" id="JAADJZ010000012">
    <property type="protein sequence ID" value="KAF2871136.1"/>
    <property type="molecule type" value="Genomic_DNA"/>
</dbReference>
<dbReference type="AlphaFoldDB" id="A0A7C8M7V1"/>
<name>A0A7C8M7V1_9PLEO</name>
<evidence type="ECO:0000313" key="2">
    <source>
        <dbReference type="Proteomes" id="UP000481861"/>
    </source>
</evidence>
<dbReference type="PANTHER" id="PTHR37540:SF5">
    <property type="entry name" value="TRANSCRIPTION FACTOR DOMAIN-CONTAINING PROTEIN"/>
    <property type="match status" value="1"/>
</dbReference>
<evidence type="ECO:0008006" key="3">
    <source>
        <dbReference type="Google" id="ProtNLM"/>
    </source>
</evidence>
<dbReference type="Pfam" id="PF11951">
    <property type="entry name" value="Fungal_trans_2"/>
    <property type="match status" value="1"/>
</dbReference>
<organism evidence="1 2">
    <name type="scientific">Massariosphaeria phaeospora</name>
    <dbReference type="NCBI Taxonomy" id="100035"/>
    <lineage>
        <taxon>Eukaryota</taxon>
        <taxon>Fungi</taxon>
        <taxon>Dikarya</taxon>
        <taxon>Ascomycota</taxon>
        <taxon>Pezizomycotina</taxon>
        <taxon>Dothideomycetes</taxon>
        <taxon>Pleosporomycetidae</taxon>
        <taxon>Pleosporales</taxon>
        <taxon>Pleosporales incertae sedis</taxon>
        <taxon>Massariosphaeria</taxon>
    </lineage>
</organism>
<accession>A0A7C8M7V1</accession>
<proteinExistence type="predicted"/>
<sequence length="470" mass="53642">MDRSSAPSFNFINLSHPDELKDEETQLRIRRLAMAEVGKRRRKPKTRRERNEVVLEFRDPVASRIGIDRLGAGELDPFIPYPVDMDESSRSLIANVFRHNGHHSRLLRGSWWPVGISHAASFHNVLANSHLFKLREHNGHYASEDDAVSLFHYTKAVRLVSNDINDPNKNTSDELLGAVASFMCHQYILGAFAGWENHRHAMMRMIELRGGIDNVTREEFRITLSWSDLCGAFSQDIPPSIPMPRRWELDSRSPPSSPRPQSAISLAWKSQLPMRLDWISIFDDVTQLISLDRIFSDKELEGAMTSGSWMEPTMIRLLNMRPLQQGNEQENVIEEVCRLGMVLFLSPLWRHLGALPVWTFQHTQSLLEILNSNLVEWNDLKPLLLWTVYFAAIETKDPAERNQFVFMLAVLMSGMRLKQWEHLMDVVKGVLWVERVFGSSNDALREEVMGIISGVDSSVGELPVAGPSNA</sequence>
<protein>
    <recommendedName>
        <fullName evidence="3">Fungal-specific transcription factor domain-containing protein</fullName>
    </recommendedName>
</protein>